<dbReference type="Gene3D" id="1.10.260.40">
    <property type="entry name" value="lambda repressor-like DNA-binding domains"/>
    <property type="match status" value="1"/>
</dbReference>
<dbReference type="SMART" id="SM00530">
    <property type="entry name" value="HTH_XRE"/>
    <property type="match status" value="1"/>
</dbReference>
<name>A0A2C6CD54_FUSNP</name>
<protein>
    <submittedName>
        <fullName evidence="2">Plasmid maintenance system antidote protein</fullName>
    </submittedName>
</protein>
<feature type="domain" description="HTH cro/C1-type" evidence="1">
    <location>
        <begin position="8"/>
        <end position="62"/>
    </location>
</feature>
<gene>
    <name evidence="2" type="ORF">CBG59_10355</name>
</gene>
<dbReference type="InterPro" id="IPR001387">
    <property type="entry name" value="Cro/C1-type_HTH"/>
</dbReference>
<dbReference type="Proteomes" id="UP000221852">
    <property type="component" value="Unassembled WGS sequence"/>
</dbReference>
<dbReference type="Pfam" id="PF01381">
    <property type="entry name" value="HTH_3"/>
    <property type="match status" value="1"/>
</dbReference>
<evidence type="ECO:0000313" key="2">
    <source>
        <dbReference type="EMBL" id="PHI14045.1"/>
    </source>
</evidence>
<evidence type="ECO:0000259" key="1">
    <source>
        <dbReference type="PROSITE" id="PS50943"/>
    </source>
</evidence>
<dbReference type="GO" id="GO:0003677">
    <property type="term" value="F:DNA binding"/>
    <property type="evidence" value="ECO:0007669"/>
    <property type="project" value="InterPro"/>
</dbReference>
<dbReference type="PROSITE" id="PS50943">
    <property type="entry name" value="HTH_CROC1"/>
    <property type="match status" value="1"/>
</dbReference>
<dbReference type="SUPFAM" id="SSF47413">
    <property type="entry name" value="lambda repressor-like DNA-binding domains"/>
    <property type="match status" value="1"/>
</dbReference>
<comment type="caution">
    <text evidence="2">The sequence shown here is derived from an EMBL/GenBank/DDBJ whole genome shotgun (WGS) entry which is preliminary data.</text>
</comment>
<proteinExistence type="predicted"/>
<dbReference type="AlphaFoldDB" id="A0A2C6CD54"/>
<organism evidence="2 3">
    <name type="scientific">Fusobacterium nucleatum subsp. polymorphum</name>
    <name type="common">Fusobacterium polymorphum</name>
    <dbReference type="NCBI Taxonomy" id="76857"/>
    <lineage>
        <taxon>Bacteria</taxon>
        <taxon>Fusobacteriati</taxon>
        <taxon>Fusobacteriota</taxon>
        <taxon>Fusobacteriia</taxon>
        <taxon>Fusobacteriales</taxon>
        <taxon>Fusobacteriaceae</taxon>
        <taxon>Fusobacterium</taxon>
    </lineage>
</organism>
<dbReference type="InterPro" id="IPR010982">
    <property type="entry name" value="Lambda_DNA-bd_dom_sf"/>
</dbReference>
<dbReference type="CDD" id="cd00093">
    <property type="entry name" value="HTH_XRE"/>
    <property type="match status" value="1"/>
</dbReference>
<dbReference type="EMBL" id="NIRQ01000001">
    <property type="protein sequence ID" value="PHI14045.1"/>
    <property type="molecule type" value="Genomic_DNA"/>
</dbReference>
<reference evidence="2 3" key="1">
    <citation type="submission" date="2017-06" db="EMBL/GenBank/DDBJ databases">
        <title>Draft genome sequence of Fusobacterium nucleatum subsp. polymorphum KCOM 1330 (=ChDC F330).</title>
        <authorList>
            <person name="Kook J.-K."/>
            <person name="Park S.-N."/>
            <person name="Lim Y.K."/>
            <person name="Roh H."/>
        </authorList>
    </citation>
    <scope>NUCLEOTIDE SEQUENCE [LARGE SCALE GENOMIC DNA]</scope>
    <source>
        <strain evidence="3">KCOM 1330 (ChDC F330)</strain>
    </source>
</reference>
<sequence length="66" mass="7387">MKLDLKKLEIAMAEKCYTIQELSKVSTVGVSTISNIFNRGQQPNLWTIGKLARALKVPVKDLIIND</sequence>
<accession>A0A2C6CD54</accession>
<dbReference type="RefSeq" id="WP_005900460.1">
    <property type="nucleotide sequence ID" value="NZ_CP084159.1"/>
</dbReference>
<evidence type="ECO:0000313" key="3">
    <source>
        <dbReference type="Proteomes" id="UP000221852"/>
    </source>
</evidence>